<dbReference type="AlphaFoldDB" id="A0A1Q5UQH7"/>
<name>A0A1Q5UQH7_9EURO</name>
<dbReference type="InterPro" id="IPR010721">
    <property type="entry name" value="UstE-like"/>
</dbReference>
<dbReference type="EMBL" id="MNBE01000071">
    <property type="protein sequence ID" value="OKP14726.1"/>
    <property type="molecule type" value="Genomic_DNA"/>
</dbReference>
<feature type="compositionally biased region" description="Basic residues" evidence="1">
    <location>
        <begin position="364"/>
        <end position="373"/>
    </location>
</feature>
<evidence type="ECO:0000313" key="4">
    <source>
        <dbReference type="Proteomes" id="UP000186955"/>
    </source>
</evidence>
<gene>
    <name evidence="3" type="ORF">PENSUB_11484</name>
</gene>
<keyword evidence="2" id="KW-0812">Transmembrane</keyword>
<dbReference type="Proteomes" id="UP000186955">
    <property type="component" value="Unassembled WGS sequence"/>
</dbReference>
<accession>A0A1Q5UQH7</accession>
<feature type="region of interest" description="Disordered" evidence="1">
    <location>
        <begin position="362"/>
        <end position="393"/>
    </location>
</feature>
<evidence type="ECO:0000313" key="3">
    <source>
        <dbReference type="EMBL" id="OKP14726.1"/>
    </source>
</evidence>
<sequence>MASLPLPRVESLVEYTSFKLTVLPYLAQLQWLPASLQEAGRNLDSLKEVYVATNPMVSALALCSVLAGVFFLAAEINRNFSQVDRFWSILPAVYNVHFALWARLAGIRTQTLDTIAVISVIWSVSVFSPNCYDDVQMTDRCCEQVRLTFNYWRKGGYSIGSEDYRWAIVRSKVNNTFLFTIFNFVFIAATQSLLLLLITAPTYTFVIAAYNQGSEVFGLPDLAFSRFALFLIVIEYFADQQQWNFQTAKHEYQTKARIPEPYRDHYTPEDLERGFVVSGLWSWSRHPNFVAEQAVWLTMYVWAAYRTETYASWIGLGVVGYLLIFQGSTRLTEAISAKKYPEYSEYQARVGRFIPRLSVEAKKSKPAAKKPAAKKPAANIEGAEEETEVKKTK</sequence>
<evidence type="ECO:0000256" key="2">
    <source>
        <dbReference type="SAM" id="Phobius"/>
    </source>
</evidence>
<proteinExistence type="predicted"/>
<evidence type="ECO:0000256" key="1">
    <source>
        <dbReference type="SAM" id="MobiDB-lite"/>
    </source>
</evidence>
<dbReference type="PANTHER" id="PTHR32251:SF23">
    <property type="entry name" value="3-OXO-5-ALPHA-STEROID 4-DEHYDROGENASE (DUF1295)"/>
    <property type="match status" value="1"/>
</dbReference>
<keyword evidence="2" id="KW-0472">Membrane</keyword>
<dbReference type="Pfam" id="PF06966">
    <property type="entry name" value="DUF1295"/>
    <property type="match status" value="1"/>
</dbReference>
<keyword evidence="2" id="KW-1133">Transmembrane helix</keyword>
<feature type="transmembrane region" description="Helical" evidence="2">
    <location>
        <begin position="222"/>
        <end position="238"/>
    </location>
</feature>
<keyword evidence="4" id="KW-1185">Reference proteome</keyword>
<dbReference type="Gene3D" id="1.20.120.1630">
    <property type="match status" value="1"/>
</dbReference>
<evidence type="ECO:0008006" key="5">
    <source>
        <dbReference type="Google" id="ProtNLM"/>
    </source>
</evidence>
<protein>
    <recommendedName>
        <fullName evidence="5">Steroid 5-alpha reductase C-terminal domain-containing protein</fullName>
    </recommendedName>
</protein>
<organism evidence="3 4">
    <name type="scientific">Penicillium subrubescens</name>
    <dbReference type="NCBI Taxonomy" id="1316194"/>
    <lineage>
        <taxon>Eukaryota</taxon>
        <taxon>Fungi</taxon>
        <taxon>Dikarya</taxon>
        <taxon>Ascomycota</taxon>
        <taxon>Pezizomycotina</taxon>
        <taxon>Eurotiomycetes</taxon>
        <taxon>Eurotiomycetidae</taxon>
        <taxon>Eurotiales</taxon>
        <taxon>Aspergillaceae</taxon>
        <taxon>Penicillium</taxon>
    </lineage>
</organism>
<dbReference type="GO" id="GO:0016020">
    <property type="term" value="C:membrane"/>
    <property type="evidence" value="ECO:0007669"/>
    <property type="project" value="TreeGrafter"/>
</dbReference>
<reference evidence="3 4" key="1">
    <citation type="submission" date="2016-10" db="EMBL/GenBank/DDBJ databases">
        <title>Genome sequence of the ascomycete fungus Penicillium subrubescens.</title>
        <authorList>
            <person name="De Vries R.P."/>
            <person name="Peng M."/>
            <person name="Dilokpimol A."/>
            <person name="Hilden K."/>
            <person name="Makela M.R."/>
            <person name="Grigoriev I."/>
            <person name="Riley R."/>
            <person name="Granchi Z."/>
        </authorList>
    </citation>
    <scope>NUCLEOTIDE SEQUENCE [LARGE SCALE GENOMIC DNA]</scope>
    <source>
        <strain evidence="3 4">CBS 132785</strain>
    </source>
</reference>
<feature type="transmembrane region" description="Helical" evidence="2">
    <location>
        <begin position="56"/>
        <end position="76"/>
    </location>
</feature>
<feature type="transmembrane region" description="Helical" evidence="2">
    <location>
        <begin position="177"/>
        <end position="210"/>
    </location>
</feature>
<dbReference type="PANTHER" id="PTHR32251">
    <property type="entry name" value="3-OXO-5-ALPHA-STEROID 4-DEHYDROGENASE"/>
    <property type="match status" value="1"/>
</dbReference>
<comment type="caution">
    <text evidence="3">The sequence shown here is derived from an EMBL/GenBank/DDBJ whole genome shotgun (WGS) entry which is preliminary data.</text>
</comment>